<keyword evidence="8" id="KW-1185">Reference proteome</keyword>
<feature type="active site" description="Proton acceptor" evidence="5">
    <location>
        <position position="103"/>
    </location>
</feature>
<evidence type="ECO:0000256" key="6">
    <source>
        <dbReference type="PIRSR" id="PIRSR607702-2"/>
    </source>
</evidence>
<dbReference type="Pfam" id="PF05005">
    <property type="entry name" value="Ocnus"/>
    <property type="match status" value="1"/>
</dbReference>
<dbReference type="STRING" id="7266.A0A3B0JUQ5"/>
<comment type="similarity">
    <text evidence="2">Belongs to the janus family.</text>
</comment>
<dbReference type="InterPro" id="IPR007702">
    <property type="entry name" value="Janus"/>
</dbReference>
<evidence type="ECO:0000313" key="7">
    <source>
        <dbReference type="EMBL" id="SPP85835.1"/>
    </source>
</evidence>
<evidence type="ECO:0000256" key="3">
    <source>
        <dbReference type="ARBA" id="ARBA00022782"/>
    </source>
</evidence>
<feature type="binding site" evidence="6">
    <location>
        <position position="75"/>
    </location>
    <ligand>
        <name>substrate</name>
    </ligand>
</feature>
<dbReference type="PANTHER" id="PTHR12258">
    <property type="entry name" value="JANUS-A/JANUS-B"/>
    <property type="match status" value="1"/>
</dbReference>
<evidence type="ECO:0000256" key="2">
    <source>
        <dbReference type="ARBA" id="ARBA00010971"/>
    </source>
</evidence>
<keyword evidence="3" id="KW-0221">Differentiation</keyword>
<organism evidence="7 8">
    <name type="scientific">Drosophila guanche</name>
    <name type="common">Fruit fly</name>
    <dbReference type="NCBI Taxonomy" id="7266"/>
    <lineage>
        <taxon>Eukaryota</taxon>
        <taxon>Metazoa</taxon>
        <taxon>Ecdysozoa</taxon>
        <taxon>Arthropoda</taxon>
        <taxon>Hexapoda</taxon>
        <taxon>Insecta</taxon>
        <taxon>Pterygota</taxon>
        <taxon>Neoptera</taxon>
        <taxon>Endopterygota</taxon>
        <taxon>Diptera</taxon>
        <taxon>Brachycera</taxon>
        <taxon>Muscomorpha</taxon>
        <taxon>Ephydroidea</taxon>
        <taxon>Drosophilidae</taxon>
        <taxon>Drosophila</taxon>
        <taxon>Sophophora</taxon>
    </lineage>
</organism>
<dbReference type="AlphaFoldDB" id="A0A3B0JUQ5"/>
<proteinExistence type="inferred from homology"/>
<evidence type="ECO:0000256" key="5">
    <source>
        <dbReference type="PIRSR" id="PIRSR607702-1"/>
    </source>
</evidence>
<dbReference type="SUPFAM" id="SSF143724">
    <property type="entry name" value="PHP14-like"/>
    <property type="match status" value="1"/>
</dbReference>
<evidence type="ECO:0000256" key="4">
    <source>
        <dbReference type="ARBA" id="ARBA00022928"/>
    </source>
</evidence>
<dbReference type="InterPro" id="IPR038596">
    <property type="entry name" value="Janus_sf"/>
</dbReference>
<dbReference type="GO" id="GO:0030154">
    <property type="term" value="P:cell differentiation"/>
    <property type="evidence" value="ECO:0007669"/>
    <property type="project" value="UniProtKB-KW"/>
</dbReference>
<accession>A0A3B0JUQ5</accession>
<comment type="function">
    <text evidence="1">JanA and janB regulate somatic sex differentiation.</text>
</comment>
<keyword evidence="4" id="KW-0726">Sexual differentiation</keyword>
<sequence>MPTPFHSKPILSLCRQHLQKYKIPQNNNFLDMDITRKLIFPTWRPLMRATRLYCDSAVHSLVNFPVVTMEKGKSKYVMSHVYIHGMMGSAKQVIRSSPRAKSHLHVYDKLQKEANGLGLCTQGLGGGYLVYDPQNKYIKLYGRSGVLGKADHEKAKEILRKTYPGCKIDAEPGDIEP</sequence>
<evidence type="ECO:0000313" key="8">
    <source>
        <dbReference type="Proteomes" id="UP000268350"/>
    </source>
</evidence>
<dbReference type="Gene3D" id="3.50.20.20">
    <property type="entry name" value="Janus/Ocnus"/>
    <property type="match status" value="1"/>
</dbReference>
<name>A0A3B0JUQ5_DROGU</name>
<gene>
    <name evidence="7" type="ORF">DGUA_6G004382</name>
</gene>
<reference evidence="8" key="1">
    <citation type="submission" date="2018-01" db="EMBL/GenBank/DDBJ databases">
        <authorList>
            <person name="Alioto T."/>
            <person name="Alioto T."/>
        </authorList>
    </citation>
    <scope>NUCLEOTIDE SEQUENCE [LARGE SCALE GENOMIC DNA]</scope>
</reference>
<dbReference type="OrthoDB" id="10249612at2759"/>
<protein>
    <submittedName>
        <fullName evidence="7">Blast:Sex-regulated protein janus-B</fullName>
    </submittedName>
</protein>
<dbReference type="PANTHER" id="PTHR12258:SF5">
    <property type="entry name" value="BCDNA.GH02250-RELATED"/>
    <property type="match status" value="1"/>
</dbReference>
<evidence type="ECO:0000256" key="1">
    <source>
        <dbReference type="ARBA" id="ARBA00002508"/>
    </source>
</evidence>
<dbReference type="GO" id="GO:0007548">
    <property type="term" value="P:sex differentiation"/>
    <property type="evidence" value="ECO:0007669"/>
    <property type="project" value="UniProtKB-KW"/>
</dbReference>
<dbReference type="GO" id="GO:0005829">
    <property type="term" value="C:cytosol"/>
    <property type="evidence" value="ECO:0007669"/>
    <property type="project" value="TreeGrafter"/>
</dbReference>
<dbReference type="EMBL" id="OUUW01000010">
    <property type="protein sequence ID" value="SPP85835.1"/>
    <property type="molecule type" value="Genomic_DNA"/>
</dbReference>
<dbReference type="Proteomes" id="UP000268350">
    <property type="component" value="Unassembled WGS sequence"/>
</dbReference>
<dbReference type="GO" id="GO:0101006">
    <property type="term" value="F:protein histidine phosphatase activity"/>
    <property type="evidence" value="ECO:0007669"/>
    <property type="project" value="TreeGrafter"/>
</dbReference>